<protein>
    <submittedName>
        <fullName evidence="1">Nucleic acid-binding, OB-fold protein</fullName>
    </submittedName>
</protein>
<accession>A0A2U1M8G4</accession>
<evidence type="ECO:0000313" key="2">
    <source>
        <dbReference type="Proteomes" id="UP000245207"/>
    </source>
</evidence>
<dbReference type="AlphaFoldDB" id="A0A2U1M8G4"/>
<dbReference type="Gene3D" id="2.40.50.140">
    <property type="entry name" value="Nucleic acid-binding proteins"/>
    <property type="match status" value="2"/>
</dbReference>
<dbReference type="PANTHER" id="PTHR47165:SF4">
    <property type="entry name" value="OS03G0429900 PROTEIN"/>
    <property type="match status" value="1"/>
</dbReference>
<sequence length="351" mass="40577">MALAGLGVSRMAINNIQDLRPGTTDAIIEAKGDAMQANMEAADIQHFKSILVPGKAYRISEFQCIPTDNWQQTLENQTSLSFTRLTKLDAIPAETFPHHYFNFLSYNQLPTKIVEPRGKAKKPYPVLTDYIGCYVYSSGTEKIGNPNRNQSIIRRVGIENLNRNYIELTLWDDLAQKFKKEAIDALEKPIIIAVSSCKVSRYRNRDLQLSSTPATYYYINPKIPQLEQYQAQYKELYNQQPQLDIIRYRFDNREQEKYRNRIPLNVLIQQNPDPYQSCNVCSIKARNSNGVYDCREHGILSETSYRYNFKATVTDNTETAQFTFFTPIYVLHTNYRNSCHSKYVSVIVTRP</sequence>
<comment type="caution">
    <text evidence="1">The sequence shown here is derived from an EMBL/GenBank/DDBJ whole genome shotgun (WGS) entry which is preliminary data.</text>
</comment>
<proteinExistence type="predicted"/>
<dbReference type="InterPro" id="IPR012340">
    <property type="entry name" value="NA-bd_OB-fold"/>
</dbReference>
<evidence type="ECO:0000313" key="1">
    <source>
        <dbReference type="EMBL" id="PWA57527.1"/>
    </source>
</evidence>
<gene>
    <name evidence="1" type="ORF">CTI12_AA409350</name>
</gene>
<keyword evidence="2" id="KW-1185">Reference proteome</keyword>
<dbReference type="PANTHER" id="PTHR47165">
    <property type="entry name" value="OS03G0429900 PROTEIN"/>
    <property type="match status" value="1"/>
</dbReference>
<organism evidence="1 2">
    <name type="scientific">Artemisia annua</name>
    <name type="common">Sweet wormwood</name>
    <dbReference type="NCBI Taxonomy" id="35608"/>
    <lineage>
        <taxon>Eukaryota</taxon>
        <taxon>Viridiplantae</taxon>
        <taxon>Streptophyta</taxon>
        <taxon>Embryophyta</taxon>
        <taxon>Tracheophyta</taxon>
        <taxon>Spermatophyta</taxon>
        <taxon>Magnoliopsida</taxon>
        <taxon>eudicotyledons</taxon>
        <taxon>Gunneridae</taxon>
        <taxon>Pentapetalae</taxon>
        <taxon>asterids</taxon>
        <taxon>campanulids</taxon>
        <taxon>Asterales</taxon>
        <taxon>Asteraceae</taxon>
        <taxon>Asteroideae</taxon>
        <taxon>Anthemideae</taxon>
        <taxon>Artemisiinae</taxon>
        <taxon>Artemisia</taxon>
    </lineage>
</organism>
<name>A0A2U1M8G4_ARTAN</name>
<dbReference type="Proteomes" id="UP000245207">
    <property type="component" value="Unassembled WGS sequence"/>
</dbReference>
<dbReference type="EMBL" id="PKPP01006141">
    <property type="protein sequence ID" value="PWA57527.1"/>
    <property type="molecule type" value="Genomic_DNA"/>
</dbReference>
<dbReference type="SUPFAM" id="SSF50249">
    <property type="entry name" value="Nucleic acid-binding proteins"/>
    <property type="match status" value="2"/>
</dbReference>
<dbReference type="CDD" id="cd04481">
    <property type="entry name" value="RPA1_DBD_B_like"/>
    <property type="match status" value="1"/>
</dbReference>
<reference evidence="1 2" key="1">
    <citation type="journal article" date="2018" name="Mol. Plant">
        <title>The genome of Artemisia annua provides insight into the evolution of Asteraceae family and artemisinin biosynthesis.</title>
        <authorList>
            <person name="Shen Q."/>
            <person name="Zhang L."/>
            <person name="Liao Z."/>
            <person name="Wang S."/>
            <person name="Yan T."/>
            <person name="Shi P."/>
            <person name="Liu M."/>
            <person name="Fu X."/>
            <person name="Pan Q."/>
            <person name="Wang Y."/>
            <person name="Lv Z."/>
            <person name="Lu X."/>
            <person name="Zhang F."/>
            <person name="Jiang W."/>
            <person name="Ma Y."/>
            <person name="Chen M."/>
            <person name="Hao X."/>
            <person name="Li L."/>
            <person name="Tang Y."/>
            <person name="Lv G."/>
            <person name="Zhou Y."/>
            <person name="Sun X."/>
            <person name="Brodelius P.E."/>
            <person name="Rose J.K.C."/>
            <person name="Tang K."/>
        </authorList>
    </citation>
    <scope>NUCLEOTIDE SEQUENCE [LARGE SCALE GENOMIC DNA]</scope>
    <source>
        <strain evidence="2">cv. Huhao1</strain>
        <tissue evidence="1">Leaf</tissue>
    </source>
</reference>
<dbReference type="STRING" id="35608.A0A2U1M8G4"/>